<dbReference type="Gene3D" id="3.40.1280.10">
    <property type="match status" value="1"/>
</dbReference>
<dbReference type="PANTHER" id="PTHR43191">
    <property type="entry name" value="RRNA METHYLTRANSFERASE 3"/>
    <property type="match status" value="1"/>
</dbReference>
<organism evidence="5 6">
    <name type="scientific">Pleodorina starrii</name>
    <dbReference type="NCBI Taxonomy" id="330485"/>
    <lineage>
        <taxon>Eukaryota</taxon>
        <taxon>Viridiplantae</taxon>
        <taxon>Chlorophyta</taxon>
        <taxon>core chlorophytes</taxon>
        <taxon>Chlorophyceae</taxon>
        <taxon>CS clade</taxon>
        <taxon>Chlamydomonadales</taxon>
        <taxon>Volvocaceae</taxon>
        <taxon>Pleodorina</taxon>
    </lineage>
</organism>
<sequence>MSASESIPVAEPCSSTMLAGGFAQPPCYIITHSVSKRHNIGTIVRSATAFGVKEVCLVGSRQFNTFGSHGSDAHVAFKHFHTLQQCVQHLKDVEGCRVLGIEICEGAQPVQEHPFTGPTAFLLGNEGQGLSERQMALCDGFVYIPQHGAGTASLNVAVAASIVLHHFAVWAAYPERQREGYKFVVAEKPQRTTARGVVRDSDDVVRQQRQQRREAAAEDESAWGQGLFDEDAGENDGGGGGDGSDERNDGDECDGGDAGGGASGGVEDGEGGAGREGGRPS</sequence>
<evidence type="ECO:0000256" key="1">
    <source>
        <dbReference type="ARBA" id="ARBA00022603"/>
    </source>
</evidence>
<evidence type="ECO:0000256" key="3">
    <source>
        <dbReference type="SAM" id="MobiDB-lite"/>
    </source>
</evidence>
<keyword evidence="1" id="KW-0489">Methyltransferase</keyword>
<dbReference type="OrthoDB" id="270651at2759"/>
<feature type="domain" description="tRNA/rRNA methyltransferase SpoU type" evidence="4">
    <location>
        <begin position="28"/>
        <end position="165"/>
    </location>
</feature>
<dbReference type="EMBL" id="BRXU01000019">
    <property type="protein sequence ID" value="GLC57752.1"/>
    <property type="molecule type" value="Genomic_DNA"/>
</dbReference>
<dbReference type="GO" id="GO:0008173">
    <property type="term" value="F:RNA methyltransferase activity"/>
    <property type="evidence" value="ECO:0007669"/>
    <property type="project" value="InterPro"/>
</dbReference>
<evidence type="ECO:0000313" key="6">
    <source>
        <dbReference type="Proteomes" id="UP001165080"/>
    </source>
</evidence>
<reference evidence="5 6" key="1">
    <citation type="journal article" date="2023" name="Commun. Biol.">
        <title>Reorganization of the ancestral sex-determining regions during the evolution of trioecy in Pleodorina starrii.</title>
        <authorList>
            <person name="Takahashi K."/>
            <person name="Suzuki S."/>
            <person name="Kawai-Toyooka H."/>
            <person name="Yamamoto K."/>
            <person name="Hamaji T."/>
            <person name="Ootsuki R."/>
            <person name="Yamaguchi H."/>
            <person name="Kawachi M."/>
            <person name="Higashiyama T."/>
            <person name="Nozaki H."/>
        </authorList>
    </citation>
    <scope>NUCLEOTIDE SEQUENCE [LARGE SCALE GENOMIC DNA]</scope>
    <source>
        <strain evidence="5 6">NIES-4479</strain>
    </source>
</reference>
<comment type="caution">
    <text evidence="5">The sequence shown here is derived from an EMBL/GenBank/DDBJ whole genome shotgun (WGS) entry which is preliminary data.</text>
</comment>
<keyword evidence="6" id="KW-1185">Reference proteome</keyword>
<dbReference type="Proteomes" id="UP001165080">
    <property type="component" value="Unassembled WGS sequence"/>
</dbReference>
<dbReference type="InterPro" id="IPR051259">
    <property type="entry name" value="rRNA_Methyltransferase"/>
</dbReference>
<protein>
    <recommendedName>
        <fullName evidence="4">tRNA/rRNA methyltransferase SpoU type domain-containing protein</fullName>
    </recommendedName>
</protein>
<dbReference type="GO" id="GO:0003723">
    <property type="term" value="F:RNA binding"/>
    <property type="evidence" value="ECO:0007669"/>
    <property type="project" value="InterPro"/>
</dbReference>
<dbReference type="GO" id="GO:0032259">
    <property type="term" value="P:methylation"/>
    <property type="evidence" value="ECO:0007669"/>
    <property type="project" value="UniProtKB-KW"/>
</dbReference>
<dbReference type="AlphaFoldDB" id="A0A9W6BT41"/>
<accession>A0A9W6BT41</accession>
<proteinExistence type="predicted"/>
<evidence type="ECO:0000256" key="2">
    <source>
        <dbReference type="ARBA" id="ARBA00022679"/>
    </source>
</evidence>
<dbReference type="InterPro" id="IPR029028">
    <property type="entry name" value="Alpha/beta_knot_MTases"/>
</dbReference>
<dbReference type="InterPro" id="IPR029026">
    <property type="entry name" value="tRNA_m1G_MTases_N"/>
</dbReference>
<dbReference type="CDD" id="cd18096">
    <property type="entry name" value="SpoU-like"/>
    <property type="match status" value="1"/>
</dbReference>
<dbReference type="PANTHER" id="PTHR43191:SF7">
    <property type="entry name" value="OBP33PEP LIKE PROTEIN"/>
    <property type="match status" value="1"/>
</dbReference>
<feature type="region of interest" description="Disordered" evidence="3">
    <location>
        <begin position="208"/>
        <end position="281"/>
    </location>
</feature>
<dbReference type="SUPFAM" id="SSF75217">
    <property type="entry name" value="alpha/beta knot"/>
    <property type="match status" value="1"/>
</dbReference>
<feature type="compositionally biased region" description="Gly residues" evidence="3">
    <location>
        <begin position="256"/>
        <end position="275"/>
    </location>
</feature>
<evidence type="ECO:0000259" key="4">
    <source>
        <dbReference type="Pfam" id="PF00588"/>
    </source>
</evidence>
<keyword evidence="2" id="KW-0808">Transferase</keyword>
<gene>
    <name evidence="5" type="primary">PLEST010904</name>
    <name evidence="5" type="ORF">PLESTB_001260900</name>
</gene>
<dbReference type="InterPro" id="IPR001537">
    <property type="entry name" value="SpoU_MeTrfase"/>
</dbReference>
<evidence type="ECO:0000313" key="5">
    <source>
        <dbReference type="EMBL" id="GLC57752.1"/>
    </source>
</evidence>
<dbReference type="Pfam" id="PF00588">
    <property type="entry name" value="SpoU_methylase"/>
    <property type="match status" value="1"/>
</dbReference>
<dbReference type="GO" id="GO:0006396">
    <property type="term" value="P:RNA processing"/>
    <property type="evidence" value="ECO:0007669"/>
    <property type="project" value="InterPro"/>
</dbReference>
<name>A0A9W6BT41_9CHLO</name>